<accession>A0A1V0SB53</accession>
<protein>
    <submittedName>
        <fullName evidence="1">Uncharacterized protein</fullName>
    </submittedName>
</protein>
<organism evidence="1">
    <name type="scientific">Catovirus CTV1</name>
    <dbReference type="NCBI Taxonomy" id="1977631"/>
    <lineage>
        <taxon>Viruses</taxon>
        <taxon>Varidnaviria</taxon>
        <taxon>Bamfordvirae</taxon>
        <taxon>Nucleocytoviricota</taxon>
        <taxon>Megaviricetes</taxon>
        <taxon>Imitervirales</taxon>
        <taxon>Mimiviridae</taxon>
        <taxon>Klosneuvirinae</taxon>
        <taxon>Catovirus</taxon>
    </lineage>
</organism>
<dbReference type="EMBL" id="KY684083">
    <property type="protein sequence ID" value="ARF08945.1"/>
    <property type="molecule type" value="Genomic_DNA"/>
</dbReference>
<sequence length="363" mass="43515">MMNVIDLRVKGMDYAYERKKRHENKVLEDLKYYCEDIQHNLKMHRDPNIIFPSSESSINGMCKISNNYKFYNSYYENEYYITKIIKLLKIQIPNTIILCIGSGECFEQIIPKFVFDIIKKEIVSIIWLETFVSTENDPNDSFIVYNNDKLNITSRFIEYIDKMFKITESEAYRNNLHINLLKTNFNCLFHRNEDVIDYSFLMTLLYDITLNGINEFSFIFMDSLNNKLSSQMNLINIFKKLEQCMQSKKITLFGSLDEYKNEKYYNFEIKHILFINLFKNNVNLVALNKMDKRYIYMPKILNEERVTFENKQYHCDEISNDRSANSLSYDELISGSFIKQKNIMSGGNYHNKYKKYKYKYLNK</sequence>
<evidence type="ECO:0000313" key="1">
    <source>
        <dbReference type="EMBL" id="ARF08945.1"/>
    </source>
</evidence>
<proteinExistence type="predicted"/>
<reference evidence="1" key="1">
    <citation type="journal article" date="2017" name="Science">
        <title>Giant viruses with an expanded complement of translation system components.</title>
        <authorList>
            <person name="Schulz F."/>
            <person name="Yutin N."/>
            <person name="Ivanova N.N."/>
            <person name="Ortega D.R."/>
            <person name="Lee T.K."/>
            <person name="Vierheilig J."/>
            <person name="Daims H."/>
            <person name="Horn M."/>
            <person name="Wagner M."/>
            <person name="Jensen G.J."/>
            <person name="Kyrpides N.C."/>
            <person name="Koonin E.V."/>
            <person name="Woyke T."/>
        </authorList>
    </citation>
    <scope>NUCLEOTIDE SEQUENCE</scope>
    <source>
        <strain evidence="1">CTV1</strain>
    </source>
</reference>
<name>A0A1V0SB53_9VIRU</name>
<gene>
    <name evidence="1" type="ORF">Catovirus_1_995</name>
</gene>